<gene>
    <name evidence="1" type="ORF">ACFOSU_04635</name>
</gene>
<dbReference type="EMBL" id="JBHRSS010000003">
    <property type="protein sequence ID" value="MFC3103173.1"/>
    <property type="molecule type" value="Genomic_DNA"/>
</dbReference>
<protein>
    <recommendedName>
        <fullName evidence="3">Motility protein</fullName>
    </recommendedName>
</protein>
<keyword evidence="2" id="KW-1185">Reference proteome</keyword>
<comment type="caution">
    <text evidence="1">The sequence shown here is derived from an EMBL/GenBank/DDBJ whole genome shotgun (WGS) entry which is preliminary data.</text>
</comment>
<sequence>MDAGSVSSTVATAMALQQHNQSQDAQASLLKDTLENQAAQMNQLMSSVQSPLALATVGPVGTQINTSA</sequence>
<organism evidence="1 2">
    <name type="scientific">Salinisphaera aquimarina</name>
    <dbReference type="NCBI Taxonomy" id="2094031"/>
    <lineage>
        <taxon>Bacteria</taxon>
        <taxon>Pseudomonadati</taxon>
        <taxon>Pseudomonadota</taxon>
        <taxon>Gammaproteobacteria</taxon>
        <taxon>Salinisphaerales</taxon>
        <taxon>Salinisphaeraceae</taxon>
        <taxon>Salinisphaera</taxon>
    </lineage>
</organism>
<evidence type="ECO:0008006" key="3">
    <source>
        <dbReference type="Google" id="ProtNLM"/>
    </source>
</evidence>
<name>A0ABV7EKH4_9GAMM</name>
<dbReference type="Proteomes" id="UP001595462">
    <property type="component" value="Unassembled WGS sequence"/>
</dbReference>
<proteinExistence type="predicted"/>
<evidence type="ECO:0000313" key="2">
    <source>
        <dbReference type="Proteomes" id="UP001595462"/>
    </source>
</evidence>
<dbReference type="RefSeq" id="WP_380686947.1">
    <property type="nucleotide sequence ID" value="NZ_JBHRSS010000003.1"/>
</dbReference>
<reference evidence="2" key="1">
    <citation type="journal article" date="2019" name="Int. J. Syst. Evol. Microbiol.">
        <title>The Global Catalogue of Microorganisms (GCM) 10K type strain sequencing project: providing services to taxonomists for standard genome sequencing and annotation.</title>
        <authorList>
            <consortium name="The Broad Institute Genomics Platform"/>
            <consortium name="The Broad Institute Genome Sequencing Center for Infectious Disease"/>
            <person name="Wu L."/>
            <person name="Ma J."/>
        </authorList>
    </citation>
    <scope>NUCLEOTIDE SEQUENCE [LARGE SCALE GENOMIC DNA]</scope>
    <source>
        <strain evidence="2">KCTC 52640</strain>
    </source>
</reference>
<accession>A0ABV7EKH4</accession>
<evidence type="ECO:0000313" key="1">
    <source>
        <dbReference type="EMBL" id="MFC3103173.1"/>
    </source>
</evidence>